<evidence type="ECO:0000313" key="1">
    <source>
        <dbReference type="EnsemblMetazoa" id="GAUT022702-PA"/>
    </source>
</evidence>
<reference evidence="1" key="1">
    <citation type="submission" date="2020-05" db="UniProtKB">
        <authorList>
            <consortium name="EnsemblMetazoa"/>
        </authorList>
    </citation>
    <scope>IDENTIFICATION</scope>
    <source>
        <strain evidence="1">TTRI</strain>
    </source>
</reference>
<accession>A0A1A9V1D9</accession>
<sequence>EIGRTHTEPLISTAVLPGKDAQSNTPNVFSERQQRLHKCEKCQKVFYVFYVKVGYFSKTAQK</sequence>
<keyword evidence="2" id="KW-1185">Reference proteome</keyword>
<dbReference type="AlphaFoldDB" id="A0A1A9V1D9"/>
<dbReference type="Proteomes" id="UP000078200">
    <property type="component" value="Unassembled WGS sequence"/>
</dbReference>
<name>A0A1A9V1D9_GLOAU</name>
<dbReference type="VEuPathDB" id="VectorBase:GAUT022702"/>
<organism evidence="1 2">
    <name type="scientific">Glossina austeni</name>
    <name type="common">Savannah tsetse fly</name>
    <dbReference type="NCBI Taxonomy" id="7395"/>
    <lineage>
        <taxon>Eukaryota</taxon>
        <taxon>Metazoa</taxon>
        <taxon>Ecdysozoa</taxon>
        <taxon>Arthropoda</taxon>
        <taxon>Hexapoda</taxon>
        <taxon>Insecta</taxon>
        <taxon>Pterygota</taxon>
        <taxon>Neoptera</taxon>
        <taxon>Endopterygota</taxon>
        <taxon>Diptera</taxon>
        <taxon>Brachycera</taxon>
        <taxon>Muscomorpha</taxon>
        <taxon>Hippoboscoidea</taxon>
        <taxon>Glossinidae</taxon>
        <taxon>Glossina</taxon>
    </lineage>
</organism>
<protein>
    <submittedName>
        <fullName evidence="1">Uncharacterized protein</fullName>
    </submittedName>
</protein>
<dbReference type="EnsemblMetazoa" id="GAUT022702-RA">
    <property type="protein sequence ID" value="GAUT022702-PA"/>
    <property type="gene ID" value="GAUT022702"/>
</dbReference>
<evidence type="ECO:0000313" key="2">
    <source>
        <dbReference type="Proteomes" id="UP000078200"/>
    </source>
</evidence>
<proteinExistence type="predicted"/>